<evidence type="ECO:0000313" key="2">
    <source>
        <dbReference type="EMBL" id="MCX2818059.1"/>
    </source>
</evidence>
<feature type="transmembrane region" description="Helical" evidence="1">
    <location>
        <begin position="262"/>
        <end position="284"/>
    </location>
</feature>
<keyword evidence="3" id="KW-1185">Reference proteome</keyword>
<dbReference type="RefSeq" id="WP_266085676.1">
    <property type="nucleotide sequence ID" value="NZ_RKLV01000001.1"/>
</dbReference>
<accession>A0A9Q4GFE0</accession>
<dbReference type="EMBL" id="RKLV01000001">
    <property type="protein sequence ID" value="MCX2818059.1"/>
    <property type="molecule type" value="Genomic_DNA"/>
</dbReference>
<keyword evidence="1" id="KW-0812">Transmembrane</keyword>
<reference evidence="2" key="1">
    <citation type="submission" date="2022-09" db="EMBL/GenBank/DDBJ databases">
        <title>Haloadaptaus new haloarchaeum isolated from saline soil.</title>
        <authorList>
            <person name="Duran-Viseras A."/>
            <person name="Sanchez-Porro C."/>
            <person name="Ventosa A."/>
        </authorList>
    </citation>
    <scope>NUCLEOTIDE SEQUENCE</scope>
    <source>
        <strain evidence="2">F3-133</strain>
    </source>
</reference>
<gene>
    <name evidence="2" type="ORF">EGH25_01655</name>
</gene>
<feature type="transmembrane region" description="Helical" evidence="1">
    <location>
        <begin position="41"/>
        <end position="63"/>
    </location>
</feature>
<dbReference type="PANTHER" id="PTHR35791">
    <property type="entry name" value="UPF0754 MEMBRANE PROTEIN YHEB"/>
    <property type="match status" value="1"/>
</dbReference>
<dbReference type="AlphaFoldDB" id="A0A9Q4GFE0"/>
<name>A0A9Q4GFE0_9EURY</name>
<protein>
    <recommendedName>
        <fullName evidence="4">DUF445 family protein</fullName>
    </recommendedName>
</protein>
<proteinExistence type="predicted"/>
<feature type="transmembrane region" description="Helical" evidence="1">
    <location>
        <begin position="235"/>
        <end position="256"/>
    </location>
</feature>
<keyword evidence="1" id="KW-0472">Membrane</keyword>
<organism evidence="2 3">
    <name type="scientific">Halorutilus salinus</name>
    <dbReference type="NCBI Taxonomy" id="2487751"/>
    <lineage>
        <taxon>Archaea</taxon>
        <taxon>Methanobacteriati</taxon>
        <taxon>Methanobacteriota</taxon>
        <taxon>Stenosarchaea group</taxon>
        <taxon>Halobacteria</taxon>
        <taxon>Halorutilales</taxon>
        <taxon>Halorutilaceae</taxon>
        <taxon>Halorutilus</taxon>
    </lineage>
</organism>
<dbReference type="PANTHER" id="PTHR35791:SF1">
    <property type="entry name" value="UPF0754 MEMBRANE PROTEIN YHEB"/>
    <property type="match status" value="1"/>
</dbReference>
<evidence type="ECO:0000313" key="3">
    <source>
        <dbReference type="Proteomes" id="UP001149411"/>
    </source>
</evidence>
<sequence length="456" mass="51699">MQTIEPALSAVVDSLAYTVPLSVPGVEDITSFVSGLNLRLLLIPPITGIIGYITNWVGIRLMFNPIEFRGFKVPGMDQISQFMPRKIQQIPGMMEGKFGWQGIVPSRAAKMGSIAYDNSVEKVASQREFYEQFDPDVVAQYVVQEGREDIHSLVDDILRTEYPDLWDEAPESVKRVIHEHTQSRLPEISSRLFEKTGKNINELMNVKMMIINHLEANPKLLNRMFLEVGDRELKFLINSGLIFGTLLGCISIPLFVYIDQWWVLPVSGALVGYMTNFIAIKAIFNPVNEYKVGPFRIQGLFIKRQDESVDKYASIVAKEVLTVGNIARHLLYGPKSDRTRKMIRDSLRPEIDRSVGAAQPIVRATTGDESYEAMREALATEPIEYGYELLKDPEFNRERSIRMKELIAKEMKKLPPEEYVLMLRPAFEEDEWLLIAVGAVLGFVAGWIQLLVVTGL</sequence>
<keyword evidence="1" id="KW-1133">Transmembrane helix</keyword>
<feature type="transmembrane region" description="Helical" evidence="1">
    <location>
        <begin position="432"/>
        <end position="452"/>
    </location>
</feature>
<comment type="caution">
    <text evidence="2">The sequence shown here is derived from an EMBL/GenBank/DDBJ whole genome shotgun (WGS) entry which is preliminary data.</text>
</comment>
<evidence type="ECO:0008006" key="4">
    <source>
        <dbReference type="Google" id="ProtNLM"/>
    </source>
</evidence>
<dbReference type="Proteomes" id="UP001149411">
    <property type="component" value="Unassembled WGS sequence"/>
</dbReference>
<evidence type="ECO:0000256" key="1">
    <source>
        <dbReference type="SAM" id="Phobius"/>
    </source>
</evidence>